<gene>
    <name evidence="8" type="ORF">SAMN04515671_1625</name>
</gene>
<feature type="transmembrane region" description="Helical" evidence="6">
    <location>
        <begin position="380"/>
        <end position="399"/>
    </location>
</feature>
<evidence type="ECO:0000256" key="1">
    <source>
        <dbReference type="ARBA" id="ARBA00004651"/>
    </source>
</evidence>
<feature type="transmembrane region" description="Helical" evidence="6">
    <location>
        <begin position="261"/>
        <end position="281"/>
    </location>
</feature>
<dbReference type="PANTHER" id="PTHR42910:SF1">
    <property type="entry name" value="MAJOR FACILITATOR SUPERFAMILY (MFS) PROFILE DOMAIN-CONTAINING PROTEIN"/>
    <property type="match status" value="1"/>
</dbReference>
<dbReference type="PANTHER" id="PTHR42910">
    <property type="entry name" value="TRANSPORTER SCO4007-RELATED"/>
    <property type="match status" value="1"/>
</dbReference>
<evidence type="ECO:0000256" key="2">
    <source>
        <dbReference type="ARBA" id="ARBA00022692"/>
    </source>
</evidence>
<protein>
    <submittedName>
        <fullName evidence="8">Predicted arabinose efflux permease, MFS family</fullName>
    </submittedName>
</protein>
<dbReference type="CDD" id="cd17324">
    <property type="entry name" value="MFS_NepI_like"/>
    <property type="match status" value="1"/>
</dbReference>
<dbReference type="EMBL" id="LT629710">
    <property type="protein sequence ID" value="SDO66184.1"/>
    <property type="molecule type" value="Genomic_DNA"/>
</dbReference>
<comment type="subcellular location">
    <subcellularLocation>
        <location evidence="1">Cell membrane</location>
        <topology evidence="1">Multi-pass membrane protein</topology>
    </subcellularLocation>
</comment>
<dbReference type="GO" id="GO:0022857">
    <property type="term" value="F:transmembrane transporter activity"/>
    <property type="evidence" value="ECO:0007669"/>
    <property type="project" value="InterPro"/>
</dbReference>
<feature type="transmembrane region" description="Helical" evidence="6">
    <location>
        <begin position="151"/>
        <end position="176"/>
    </location>
</feature>
<evidence type="ECO:0000313" key="8">
    <source>
        <dbReference type="EMBL" id="SDO66184.1"/>
    </source>
</evidence>
<dbReference type="Proteomes" id="UP000198741">
    <property type="component" value="Chromosome I"/>
</dbReference>
<evidence type="ECO:0000256" key="5">
    <source>
        <dbReference type="SAM" id="MobiDB-lite"/>
    </source>
</evidence>
<feature type="region of interest" description="Disordered" evidence="5">
    <location>
        <begin position="409"/>
        <end position="433"/>
    </location>
</feature>
<dbReference type="SUPFAM" id="SSF103473">
    <property type="entry name" value="MFS general substrate transporter"/>
    <property type="match status" value="1"/>
</dbReference>
<dbReference type="InterPro" id="IPR011701">
    <property type="entry name" value="MFS"/>
</dbReference>
<feature type="transmembrane region" description="Helical" evidence="6">
    <location>
        <begin position="237"/>
        <end position="255"/>
    </location>
</feature>
<keyword evidence="9" id="KW-1185">Reference proteome</keyword>
<dbReference type="OrthoDB" id="9815356at2"/>
<reference evidence="8 9" key="1">
    <citation type="submission" date="2016-10" db="EMBL/GenBank/DDBJ databases">
        <authorList>
            <person name="de Groot N.N."/>
        </authorList>
    </citation>
    <scope>NUCLEOTIDE SEQUENCE [LARGE SCALE GENOMIC DNA]</scope>
    <source>
        <strain evidence="9">P4-7,KCTC 19426,CECT 7604</strain>
    </source>
</reference>
<feature type="transmembrane region" description="Helical" evidence="6">
    <location>
        <begin position="27"/>
        <end position="45"/>
    </location>
</feature>
<dbReference type="PROSITE" id="PS50850">
    <property type="entry name" value="MFS"/>
    <property type="match status" value="1"/>
</dbReference>
<dbReference type="InterPro" id="IPR020846">
    <property type="entry name" value="MFS_dom"/>
</dbReference>
<dbReference type="RefSeq" id="WP_090475517.1">
    <property type="nucleotide sequence ID" value="NZ_LT629710.1"/>
</dbReference>
<sequence length="433" mass="45218">MRTRPAVTIAHAATTDRSGSGLRSLRLITIVLAFACGASVANLYYSQPLLDLISRAFAVDRTTATFVVTATQIGYAVGLATLLPLGDLLENRKLASRTLVATAGALLLAGFAPDFWVFLAASVAVAITSVVAQILIPLAAHLAPPESRGKFVGQVTTGLLLGIMLARSVSSFAAAAWGWRSIYIISAALMLLTSIALFKLLPRRQPVHTARYGTLLVSVVTLARTEPMLRRRAASQACLFGAFTAFWTAIGYELIDRHHFTQAGVALFALVGAAGAIAAPVGGRLGDAGHGTVARLTALGIGVAALALAGFGASNVYLLAAAGVLLDLAVQSHQVLSLREIYSLSPDARARVNAVYMITVFVGGAAASAITAVVQSKWGWTGVTVFAGILPLISVAIWLQERRSTRRHASQVTDADVRPGLRPADADTAPAGF</sequence>
<evidence type="ECO:0000313" key="9">
    <source>
        <dbReference type="Proteomes" id="UP000198741"/>
    </source>
</evidence>
<feature type="transmembrane region" description="Helical" evidence="6">
    <location>
        <begin position="65"/>
        <end position="85"/>
    </location>
</feature>
<feature type="transmembrane region" description="Helical" evidence="6">
    <location>
        <begin position="354"/>
        <end position="374"/>
    </location>
</feature>
<feature type="domain" description="Major facilitator superfamily (MFS) profile" evidence="7">
    <location>
        <begin position="25"/>
        <end position="406"/>
    </location>
</feature>
<evidence type="ECO:0000256" key="3">
    <source>
        <dbReference type="ARBA" id="ARBA00022989"/>
    </source>
</evidence>
<keyword evidence="4 6" id="KW-0472">Membrane</keyword>
<feature type="transmembrane region" description="Helical" evidence="6">
    <location>
        <begin position="182"/>
        <end position="201"/>
    </location>
</feature>
<dbReference type="Gene3D" id="1.20.1250.20">
    <property type="entry name" value="MFS general substrate transporter like domains"/>
    <property type="match status" value="1"/>
</dbReference>
<organism evidence="8 9">
    <name type="scientific">Nakamurella panacisegetis</name>
    <dbReference type="NCBI Taxonomy" id="1090615"/>
    <lineage>
        <taxon>Bacteria</taxon>
        <taxon>Bacillati</taxon>
        <taxon>Actinomycetota</taxon>
        <taxon>Actinomycetes</taxon>
        <taxon>Nakamurellales</taxon>
        <taxon>Nakamurellaceae</taxon>
        <taxon>Nakamurella</taxon>
    </lineage>
</organism>
<dbReference type="GO" id="GO:0005886">
    <property type="term" value="C:plasma membrane"/>
    <property type="evidence" value="ECO:0007669"/>
    <property type="project" value="UniProtKB-SubCell"/>
</dbReference>
<dbReference type="AlphaFoldDB" id="A0A1H0LD82"/>
<dbReference type="Pfam" id="PF07690">
    <property type="entry name" value="MFS_1"/>
    <property type="match status" value="1"/>
</dbReference>
<keyword evidence="2 6" id="KW-0812">Transmembrane</keyword>
<feature type="transmembrane region" description="Helical" evidence="6">
    <location>
        <begin position="118"/>
        <end position="139"/>
    </location>
</feature>
<accession>A0A1H0LD82</accession>
<dbReference type="InterPro" id="IPR036259">
    <property type="entry name" value="MFS_trans_sf"/>
</dbReference>
<feature type="transmembrane region" description="Helical" evidence="6">
    <location>
        <begin position="293"/>
        <end position="311"/>
    </location>
</feature>
<evidence type="ECO:0000259" key="7">
    <source>
        <dbReference type="PROSITE" id="PS50850"/>
    </source>
</evidence>
<name>A0A1H0LD82_9ACTN</name>
<proteinExistence type="predicted"/>
<keyword evidence="3 6" id="KW-1133">Transmembrane helix</keyword>
<evidence type="ECO:0000256" key="6">
    <source>
        <dbReference type="SAM" id="Phobius"/>
    </source>
</evidence>
<dbReference type="STRING" id="1090615.SAMN04515671_1625"/>
<evidence type="ECO:0000256" key="4">
    <source>
        <dbReference type="ARBA" id="ARBA00023136"/>
    </source>
</evidence>